<proteinExistence type="predicted"/>
<dbReference type="Proteomes" id="UP001176021">
    <property type="component" value="Unassembled WGS sequence"/>
</dbReference>
<evidence type="ECO:0000313" key="1">
    <source>
        <dbReference type="EMBL" id="MDO0821604.1"/>
    </source>
</evidence>
<evidence type="ECO:0000313" key="2">
    <source>
        <dbReference type="Proteomes" id="UP001176021"/>
    </source>
</evidence>
<dbReference type="Gene3D" id="3.40.50.970">
    <property type="match status" value="1"/>
</dbReference>
<reference evidence="1" key="1">
    <citation type="submission" date="2022-05" db="EMBL/GenBank/DDBJ databases">
        <title>Expanded diversity of anoxic marine methylotrophy in a Black Sea sulfate reducing microorganism.</title>
        <authorList>
            <person name="Fischer P.Q."/>
            <person name="Stams A.J.M."/>
            <person name="Villanueva L."/>
            <person name="Sousa D.Z."/>
        </authorList>
    </citation>
    <scope>NUCLEOTIDE SEQUENCE</scope>
    <source>
        <strain evidence="1">P130</strain>
    </source>
</reference>
<protein>
    <recommendedName>
        <fullName evidence="3">Thiamine pyrophosphate enzyme TPP-binding domain-containing protein</fullName>
    </recommendedName>
</protein>
<dbReference type="EMBL" id="JAMJEV010000001">
    <property type="protein sequence ID" value="MDO0821604.1"/>
    <property type="molecule type" value="Genomic_DNA"/>
</dbReference>
<dbReference type="SUPFAM" id="SSF52518">
    <property type="entry name" value="Thiamin diphosphate-binding fold (THDP-binding)"/>
    <property type="match status" value="1"/>
</dbReference>
<dbReference type="InterPro" id="IPR029061">
    <property type="entry name" value="THDP-binding"/>
</dbReference>
<name>A0ABT8QJV8_9FIRM</name>
<sequence>MLGGYGEFVTNPEDVGSAIDRALASGKPACVNVVTDPEIGPQDKDVLLVSDFLSLFQSYYLVFDTKRMFLGINLHNKEEPLKLVSYCHYN</sequence>
<dbReference type="RefSeq" id="WP_301997739.1">
    <property type="nucleotide sequence ID" value="NZ_JAMJEV010000001.1"/>
</dbReference>
<comment type="caution">
    <text evidence="1">The sequence shown here is derived from an EMBL/GenBank/DDBJ whole genome shotgun (WGS) entry which is preliminary data.</text>
</comment>
<evidence type="ECO:0008006" key="3">
    <source>
        <dbReference type="Google" id="ProtNLM"/>
    </source>
</evidence>
<gene>
    <name evidence="1" type="ORF">M8H41_01850</name>
</gene>
<organism evidence="1 2">
    <name type="scientific">Desulfosporosinus nitroreducens</name>
    <dbReference type="NCBI Taxonomy" id="2018668"/>
    <lineage>
        <taxon>Bacteria</taxon>
        <taxon>Bacillati</taxon>
        <taxon>Bacillota</taxon>
        <taxon>Clostridia</taxon>
        <taxon>Eubacteriales</taxon>
        <taxon>Desulfitobacteriaceae</taxon>
        <taxon>Desulfosporosinus</taxon>
    </lineage>
</organism>
<keyword evidence="2" id="KW-1185">Reference proteome</keyword>
<accession>A0ABT8QJV8</accession>